<dbReference type="GO" id="GO:0008270">
    <property type="term" value="F:zinc ion binding"/>
    <property type="evidence" value="ECO:0007669"/>
    <property type="project" value="InterPro"/>
</dbReference>
<dbReference type="Proteomes" id="UP000184251">
    <property type="component" value="Unassembled WGS sequence"/>
</dbReference>
<feature type="binding site" evidence="3">
    <location>
        <position position="228"/>
    </location>
    <ligand>
        <name>Zn(2+)</name>
        <dbReference type="ChEBI" id="CHEBI:29105"/>
        <label>1</label>
        <note>catalytic</note>
    </ligand>
</feature>
<dbReference type="SUPFAM" id="SSF51569">
    <property type="entry name" value="Aldolase"/>
    <property type="match status" value="1"/>
</dbReference>
<feature type="binding site" evidence="2">
    <location>
        <begin position="229"/>
        <end position="231"/>
    </location>
    <ligand>
        <name>dihydroxyacetone phosphate</name>
        <dbReference type="ChEBI" id="CHEBI:57642"/>
    </ligand>
</feature>
<dbReference type="InterPro" id="IPR050246">
    <property type="entry name" value="Class_II_FBP_aldolase"/>
</dbReference>
<dbReference type="InterPro" id="IPR000771">
    <property type="entry name" value="FBA_II"/>
</dbReference>
<name>A0A1M4U5J8_9FIRM</name>
<gene>
    <name evidence="4" type="ORF">SAMN02746064_00650</name>
</gene>
<evidence type="ECO:0000313" key="5">
    <source>
        <dbReference type="Proteomes" id="UP000184251"/>
    </source>
</evidence>
<reference evidence="4 5" key="1">
    <citation type="submission" date="2016-11" db="EMBL/GenBank/DDBJ databases">
        <authorList>
            <person name="Jaros S."/>
            <person name="Januszkiewicz K."/>
            <person name="Wedrychowicz H."/>
        </authorList>
    </citation>
    <scope>NUCLEOTIDE SEQUENCE [LARGE SCALE GENOMIC DNA]</scope>
    <source>
        <strain evidence="4 5">DSM 14828</strain>
    </source>
</reference>
<dbReference type="GO" id="GO:0016832">
    <property type="term" value="F:aldehyde-lyase activity"/>
    <property type="evidence" value="ECO:0007669"/>
    <property type="project" value="InterPro"/>
</dbReference>
<dbReference type="InterPro" id="IPR013785">
    <property type="entry name" value="Aldolase_TIM"/>
</dbReference>
<dbReference type="Gene3D" id="3.20.20.70">
    <property type="entry name" value="Aldolase class I"/>
    <property type="match status" value="1"/>
</dbReference>
<dbReference type="NCBIfam" id="TIGR00167">
    <property type="entry name" value="cbbA"/>
    <property type="match status" value="1"/>
</dbReference>
<feature type="binding site" evidence="3">
    <location>
        <position position="150"/>
    </location>
    <ligand>
        <name>Zn(2+)</name>
        <dbReference type="ChEBI" id="CHEBI:29105"/>
        <label>2</label>
    </ligand>
</feature>
<protein>
    <submittedName>
        <fullName evidence="4">Fructose-bisphosphate aldolase</fullName>
    </submittedName>
</protein>
<proteinExistence type="predicted"/>
<keyword evidence="3" id="KW-0862">Zinc</keyword>
<dbReference type="PROSITE" id="PS00602">
    <property type="entry name" value="ALDOLASE_CLASS_II_1"/>
    <property type="match status" value="1"/>
</dbReference>
<comment type="cofactor">
    <cofactor evidence="3">
        <name>Zn(2+)</name>
        <dbReference type="ChEBI" id="CHEBI:29105"/>
    </cofactor>
    <text evidence="3">Binds 2 Zn(2+) ions per subunit. One is catalytic and the other provides a structural contribution.</text>
</comment>
<sequence>MPIVPLRPLLETSNKYGFAHGGFNVNSVAQAKAVIEVHSMFRSAAILQAADLANGFMGGKADFLNATLEDKKKGAKNIATAVKKYADQVDIPVVLHLDHGKDFESVKAAIDNGYSSVMIDGSHLEFDQNVELTREVVKYAHERGVSVEGELGILAGVEDNIFSNESTYTNPMKVCEFFKKTGVDCLAISYGTAHGPNKGKDTKIRKEIAIASKENLRHEGIFGTLVSHGSSTVPQYIVNEINDLGGNIQNAYGISIDQLKSVTKHGIGKINIDTDIRLAITRNIREYFNFNPNKKASESLKDIWSIMKAKPDAFDPRAYLTPIIDVLMYGETKDLDVIEILDCIERGVKEVAGTLIVEFGSVGYAPKIEMITLDEMAELYKKGIK</sequence>
<keyword evidence="5" id="KW-1185">Reference proteome</keyword>
<evidence type="ECO:0000256" key="1">
    <source>
        <dbReference type="PIRSR" id="PIRSR001359-1"/>
    </source>
</evidence>
<feature type="binding site" evidence="2">
    <location>
        <begin position="271"/>
        <end position="274"/>
    </location>
    <ligand>
        <name>dihydroxyacetone phosphate</name>
        <dbReference type="ChEBI" id="CHEBI:57642"/>
    </ligand>
</feature>
<dbReference type="PANTHER" id="PTHR30304:SF0">
    <property type="entry name" value="D-TAGATOSE-1,6-BISPHOSPHATE ALDOLASE SUBUNIT GATY-RELATED"/>
    <property type="match status" value="1"/>
</dbReference>
<feature type="binding site" evidence="2">
    <location>
        <position position="195"/>
    </location>
    <ligand>
        <name>dihydroxyacetone phosphate</name>
        <dbReference type="ChEBI" id="CHEBI:57642"/>
    </ligand>
</feature>
<evidence type="ECO:0000256" key="3">
    <source>
        <dbReference type="PIRSR" id="PIRSR001359-3"/>
    </source>
</evidence>
<organism evidence="4 5">
    <name type="scientific">Alkalibacter saccharofermentans DSM 14828</name>
    <dbReference type="NCBI Taxonomy" id="1120975"/>
    <lineage>
        <taxon>Bacteria</taxon>
        <taxon>Bacillati</taxon>
        <taxon>Bacillota</taxon>
        <taxon>Clostridia</taxon>
        <taxon>Eubacteriales</taxon>
        <taxon>Eubacteriaceae</taxon>
        <taxon>Alkalibacter</taxon>
    </lineage>
</organism>
<accession>A0A1M4U5J8</accession>
<evidence type="ECO:0000256" key="2">
    <source>
        <dbReference type="PIRSR" id="PIRSR001359-2"/>
    </source>
</evidence>
<dbReference type="GO" id="GO:0005975">
    <property type="term" value="P:carbohydrate metabolic process"/>
    <property type="evidence" value="ECO:0007669"/>
    <property type="project" value="InterPro"/>
</dbReference>
<feature type="active site" description="Proton donor" evidence="1">
    <location>
        <position position="98"/>
    </location>
</feature>
<dbReference type="PIRSF" id="PIRSF001359">
    <property type="entry name" value="F_bP_aldolase_II"/>
    <property type="match status" value="1"/>
</dbReference>
<feature type="binding site" evidence="3">
    <location>
        <position position="120"/>
    </location>
    <ligand>
        <name>Zn(2+)</name>
        <dbReference type="ChEBI" id="CHEBI:29105"/>
        <label>2</label>
    </ligand>
</feature>
<dbReference type="PANTHER" id="PTHR30304">
    <property type="entry name" value="D-TAGATOSE-1,6-BISPHOSPHATE ALDOLASE"/>
    <property type="match status" value="1"/>
</dbReference>
<dbReference type="OrthoDB" id="9803995at2"/>
<dbReference type="Pfam" id="PF01116">
    <property type="entry name" value="F_bP_aldolase"/>
    <property type="match status" value="1"/>
</dbReference>
<dbReference type="AlphaFoldDB" id="A0A1M4U5J8"/>
<dbReference type="EMBL" id="FQTU01000003">
    <property type="protein sequence ID" value="SHE51958.1"/>
    <property type="molecule type" value="Genomic_DNA"/>
</dbReference>
<dbReference type="RefSeq" id="WP_073269649.1">
    <property type="nucleotide sequence ID" value="NZ_FQTU01000003.1"/>
</dbReference>
<feature type="binding site" evidence="3">
    <location>
        <position position="194"/>
    </location>
    <ligand>
        <name>Zn(2+)</name>
        <dbReference type="ChEBI" id="CHEBI:29105"/>
        <label>1</label>
        <note>catalytic</note>
    </ligand>
</feature>
<keyword evidence="3" id="KW-0479">Metal-binding</keyword>
<dbReference type="STRING" id="1120975.SAMN02746064_00650"/>
<evidence type="ECO:0000313" key="4">
    <source>
        <dbReference type="EMBL" id="SHE51958.1"/>
    </source>
</evidence>
<feature type="binding site" evidence="3">
    <location>
        <position position="99"/>
    </location>
    <ligand>
        <name>Zn(2+)</name>
        <dbReference type="ChEBI" id="CHEBI:29105"/>
        <label>1</label>
        <note>catalytic</note>
    </ligand>
</feature>